<comment type="caution">
    <text evidence="2">The sequence shown here is derived from an EMBL/GenBank/DDBJ whole genome shotgun (WGS) entry which is preliminary data.</text>
</comment>
<organism evidence="2 3">
    <name type="scientific">Blastococcus saxobsidens</name>
    <dbReference type="NCBI Taxonomy" id="138336"/>
    <lineage>
        <taxon>Bacteria</taxon>
        <taxon>Bacillati</taxon>
        <taxon>Actinomycetota</taxon>
        <taxon>Actinomycetes</taxon>
        <taxon>Geodermatophilales</taxon>
        <taxon>Geodermatophilaceae</taxon>
        <taxon>Blastococcus</taxon>
    </lineage>
</organism>
<evidence type="ECO:0000256" key="1">
    <source>
        <dbReference type="SAM" id="MobiDB-lite"/>
    </source>
</evidence>
<protein>
    <recommendedName>
        <fullName evidence="4">GNAT family N-acetyltransferase</fullName>
    </recommendedName>
</protein>
<dbReference type="InterPro" id="IPR016181">
    <property type="entry name" value="Acyl_CoA_acyltransferase"/>
</dbReference>
<dbReference type="AlphaFoldDB" id="A0A4Q7YC48"/>
<accession>A0A4Q7YC48</accession>
<dbReference type="OrthoDB" id="5177648at2"/>
<dbReference type="RefSeq" id="WP_104527003.1">
    <property type="nucleotide sequence ID" value="NZ_POQT01000003.1"/>
</dbReference>
<evidence type="ECO:0008006" key="4">
    <source>
        <dbReference type="Google" id="ProtNLM"/>
    </source>
</evidence>
<gene>
    <name evidence="2" type="ORF">BKA19_3827</name>
</gene>
<proteinExistence type="predicted"/>
<evidence type="ECO:0000313" key="2">
    <source>
        <dbReference type="EMBL" id="RZU34073.1"/>
    </source>
</evidence>
<name>A0A4Q7YC48_9ACTN</name>
<dbReference type="EMBL" id="SHKV01000001">
    <property type="protein sequence ID" value="RZU34073.1"/>
    <property type="molecule type" value="Genomic_DNA"/>
</dbReference>
<dbReference type="Proteomes" id="UP000292507">
    <property type="component" value="Unassembled WGS sequence"/>
</dbReference>
<evidence type="ECO:0000313" key="3">
    <source>
        <dbReference type="Proteomes" id="UP000292507"/>
    </source>
</evidence>
<keyword evidence="3" id="KW-1185">Reference proteome</keyword>
<reference evidence="2 3" key="1">
    <citation type="submission" date="2019-02" db="EMBL/GenBank/DDBJ databases">
        <title>Sequencing the genomes of 1000 actinobacteria strains.</title>
        <authorList>
            <person name="Klenk H.-P."/>
        </authorList>
    </citation>
    <scope>NUCLEOTIDE SEQUENCE [LARGE SCALE GENOMIC DNA]</scope>
    <source>
        <strain evidence="2 3">DSM 44509</strain>
    </source>
</reference>
<feature type="region of interest" description="Disordered" evidence="1">
    <location>
        <begin position="223"/>
        <end position="263"/>
    </location>
</feature>
<dbReference type="Gene3D" id="3.40.630.30">
    <property type="match status" value="1"/>
</dbReference>
<feature type="compositionally biased region" description="Basic and acidic residues" evidence="1">
    <location>
        <begin position="231"/>
        <end position="244"/>
    </location>
</feature>
<dbReference type="SUPFAM" id="SSF55729">
    <property type="entry name" value="Acyl-CoA N-acyltransferases (Nat)"/>
    <property type="match status" value="1"/>
</dbReference>
<sequence length="263" mass="28255">MALRLLVAHSAGERDAARRVEADVFLQAFGNTPAVMEQEYGPYEDRSRFVAVVDDESGRALGAIRLIPAGPAPVKTLADVAGEPWHLPVADSLATIDLTPEAVWDVASLAVDPRYRTGAAGAEITLALCHGVWRYATGTGVHGLVTILDDRVLRVLRVLGLPWRPMAGASSRPYLGSPASTPCVFDLRKAEVEVPAARPDLVPALDSGMFRSIVVDPVDLAPTRGTVAPRARPERSLPPRRDTTGWRPPTSRRTEASANPPPR</sequence>